<keyword evidence="2" id="KW-1185">Reference proteome</keyword>
<reference evidence="1 2" key="1">
    <citation type="submission" date="2023-03" db="EMBL/GenBank/DDBJ databases">
        <title>Isolation and description of six Streptomyces strains from soil environments, able to metabolize different microbial glucans.</title>
        <authorList>
            <person name="Widen T."/>
            <person name="Larsbrink J."/>
        </authorList>
    </citation>
    <scope>NUCLEOTIDE SEQUENCE [LARGE SCALE GENOMIC DNA]</scope>
    <source>
        <strain evidence="1 2">Mut1</strain>
    </source>
</reference>
<proteinExistence type="predicted"/>
<evidence type="ECO:0000313" key="1">
    <source>
        <dbReference type="EMBL" id="WLQ36796.1"/>
    </source>
</evidence>
<evidence type="ECO:0000313" key="2">
    <source>
        <dbReference type="Proteomes" id="UP001239522"/>
    </source>
</evidence>
<gene>
    <name evidence="1" type="ORF">P8A18_26695</name>
</gene>
<dbReference type="EMBL" id="CP120997">
    <property type="protein sequence ID" value="WLQ36796.1"/>
    <property type="molecule type" value="Genomic_DNA"/>
</dbReference>
<protein>
    <recommendedName>
        <fullName evidence="3">Thiopeptide-type bacteriocin biosynthesis domain-containing protein</fullName>
    </recommendedName>
</protein>
<accession>A0ABY9HTL9</accession>
<sequence>MNLDTEPAAIPARAPGITTGVRLFTRGGIHPQWLANAVLPAVRALDEELNAPVLYLRRGWLHGPHVDLVARPAGGEAGAVLPWDDIAAKLDAGPLVPDEQLSEEDYLVRAREFGRLERVEPPYLPMHPHGRLEWLDATRTATWPEPLNALCDLALTRINRPLTAAVAEAAAGAGTLPTRVAEAMVALAASHHSGIPFGVFSLRSHAEAFLSWAAPRKDVRPVFARRLAGDAPLLRALVEQTLADTGGPSAARWRQAFGYCMGVFDSAVAQETLTLRTLEEREGGFDRRTMGPPGQEDVTGHRGSDFHTAVNASGAVAGTTDWFASYRLLINLFYQQLLLLDVSPMHRYYLCYAIAETVDEVLGESWSDRLARTAQARTAAGLPAGTVA</sequence>
<organism evidence="1 2">
    <name type="scientific">Streptomyces castrisilvae</name>
    <dbReference type="NCBI Taxonomy" id="3033811"/>
    <lineage>
        <taxon>Bacteria</taxon>
        <taxon>Bacillati</taxon>
        <taxon>Actinomycetota</taxon>
        <taxon>Actinomycetes</taxon>
        <taxon>Kitasatosporales</taxon>
        <taxon>Streptomycetaceae</taxon>
        <taxon>Streptomyces</taxon>
    </lineage>
</organism>
<dbReference type="RefSeq" id="WP_306058426.1">
    <property type="nucleotide sequence ID" value="NZ_CP120997.1"/>
</dbReference>
<name>A0ABY9HTL9_9ACTN</name>
<dbReference type="Proteomes" id="UP001239522">
    <property type="component" value="Chromosome"/>
</dbReference>
<evidence type="ECO:0008006" key="3">
    <source>
        <dbReference type="Google" id="ProtNLM"/>
    </source>
</evidence>